<proteinExistence type="predicted"/>
<feature type="transmembrane region" description="Helical" evidence="1">
    <location>
        <begin position="586"/>
        <end position="609"/>
    </location>
</feature>
<dbReference type="EMBL" id="AP019791">
    <property type="protein sequence ID" value="BBL80430.1"/>
    <property type="molecule type" value="Genomic_DNA"/>
</dbReference>
<feature type="transmembrane region" description="Helical" evidence="1">
    <location>
        <begin position="183"/>
        <end position="199"/>
    </location>
</feature>
<dbReference type="RefSeq" id="WP_172620815.1">
    <property type="nucleotide sequence ID" value="NZ_AP019791.1"/>
</dbReference>
<feature type="transmembrane region" description="Helical" evidence="1">
    <location>
        <begin position="206"/>
        <end position="227"/>
    </location>
</feature>
<sequence length="620" mass="65595">MSPKPRIELRSIERVLRKGSPAERIAGRGPAGGAHRFGGDGAWRAALALSLVDFHRAYNRLLEALPGTLESSLRERSFRTRPLGWFIVGLAVAALIATVAFALFDAVFEAIEIAVGAGMADLKEIGAIAVVTVLLGETRGAVKGLERAAHPEDYELLYRSPVPASAFVLCRFLLAAAVRSTSIWLFVVGPAVAASIWILGNSPLAFLAWAALYAPFLAAVVTLRSAWGVVGYSIKSSTHAAFGSSAAGIALGCGVAAGLAGVLALLVTRLLGGAQEVVASIRTFLASRSVETFAERAWLPSNWFVFSLADAASGRAVSAFWWTVLAYVVVVPVAIIVMWATARLIPMGSQWGYERSMREGGVTRFVASGVSAVAGRFGPILAKDLRALSRATPVVRRRFSTMLFLMATLIGFVVGLGVGGAYQAHSWQAVFPLLIFSYTLCSFAGEALLPVTAIDAEGEAIDLLRRASVPLMRIFAAKATLQVVLLTVFCSTLLVSSHAFLRYPSALFGAALCIGIASALACGVSQVGSSAVYPRFDWEHHREIGNSPRASTLSSIASGLYLTLALEAAAICGILHYFGYLEEDTMLLATGAGVLLSAALVTFGLALLVRQRGHRHWGGA</sequence>
<feature type="transmembrane region" description="Helical" evidence="1">
    <location>
        <begin position="430"/>
        <end position="454"/>
    </location>
</feature>
<feature type="transmembrane region" description="Helical" evidence="1">
    <location>
        <begin position="507"/>
        <end position="533"/>
    </location>
</feature>
<feature type="transmembrane region" description="Helical" evidence="1">
    <location>
        <begin position="110"/>
        <end position="135"/>
    </location>
</feature>
<evidence type="ECO:0000313" key="2">
    <source>
        <dbReference type="EMBL" id="BBL80430.1"/>
    </source>
</evidence>
<accession>A0A510HK91</accession>
<keyword evidence="1" id="KW-1133">Transmembrane helix</keyword>
<feature type="transmembrane region" description="Helical" evidence="1">
    <location>
        <begin position="156"/>
        <end position="177"/>
    </location>
</feature>
<protein>
    <submittedName>
        <fullName evidence="2">Uncharacterized protein</fullName>
    </submittedName>
</protein>
<dbReference type="Proteomes" id="UP000318065">
    <property type="component" value="Chromosome"/>
</dbReference>
<feature type="transmembrane region" description="Helical" evidence="1">
    <location>
        <begin position="362"/>
        <end position="382"/>
    </location>
</feature>
<evidence type="ECO:0000256" key="1">
    <source>
        <dbReference type="SAM" id="Phobius"/>
    </source>
</evidence>
<feature type="transmembrane region" description="Helical" evidence="1">
    <location>
        <begin position="553"/>
        <end position="580"/>
    </location>
</feature>
<organism evidence="2 3">
    <name type="scientific">Rubrobacter xylanophilus</name>
    <dbReference type="NCBI Taxonomy" id="49319"/>
    <lineage>
        <taxon>Bacteria</taxon>
        <taxon>Bacillati</taxon>
        <taxon>Actinomycetota</taxon>
        <taxon>Rubrobacteria</taxon>
        <taxon>Rubrobacterales</taxon>
        <taxon>Rubrobacteraceae</taxon>
        <taxon>Rubrobacter</taxon>
    </lineage>
</organism>
<evidence type="ECO:0000313" key="3">
    <source>
        <dbReference type="Proteomes" id="UP000318065"/>
    </source>
</evidence>
<feature type="transmembrane region" description="Helical" evidence="1">
    <location>
        <begin position="403"/>
        <end position="424"/>
    </location>
</feature>
<reference evidence="2" key="1">
    <citation type="journal article" date="2019" name="Microbiol. Resour. Announc.">
        <title>Complete Genome Sequence of Rubrobacter xylanophilus Strain AA3-22, Isolated from Arima Onsen in Japan.</title>
        <authorList>
            <person name="Tomariguchi N."/>
            <person name="Miyazaki K."/>
        </authorList>
    </citation>
    <scope>NUCLEOTIDE SEQUENCE [LARGE SCALE GENOMIC DNA]</scope>
    <source>
        <strain evidence="2">AA3-22</strain>
    </source>
</reference>
<keyword evidence="3" id="KW-1185">Reference proteome</keyword>
<name>A0A510HK91_9ACTN</name>
<keyword evidence="1" id="KW-0812">Transmembrane</keyword>
<feature type="transmembrane region" description="Helical" evidence="1">
    <location>
        <begin position="83"/>
        <end position="104"/>
    </location>
</feature>
<dbReference type="AlphaFoldDB" id="A0A510HK91"/>
<feature type="transmembrane region" description="Helical" evidence="1">
    <location>
        <begin position="247"/>
        <end position="267"/>
    </location>
</feature>
<keyword evidence="1" id="KW-0472">Membrane</keyword>
<feature type="transmembrane region" description="Helical" evidence="1">
    <location>
        <begin position="319"/>
        <end position="342"/>
    </location>
</feature>
<feature type="transmembrane region" description="Helical" evidence="1">
    <location>
        <begin position="475"/>
        <end position="501"/>
    </location>
</feature>
<gene>
    <name evidence="2" type="ORF">RxyAA322_22840</name>
</gene>